<dbReference type="NCBIfam" id="TIGR03090">
    <property type="entry name" value="SASP_tlp"/>
    <property type="match status" value="1"/>
</dbReference>
<organism evidence="3 4">
    <name type="scientific">Alkalibacillus salilacus</name>
    <dbReference type="NCBI Taxonomy" id="284582"/>
    <lineage>
        <taxon>Bacteria</taxon>
        <taxon>Bacillati</taxon>
        <taxon>Bacillota</taxon>
        <taxon>Bacilli</taxon>
        <taxon>Bacillales</taxon>
        <taxon>Bacillaceae</taxon>
        <taxon>Alkalibacillus</taxon>
    </lineage>
</organism>
<gene>
    <name evidence="1" type="primary">tlp</name>
    <name evidence="3" type="ORF">J2S77_000881</name>
</gene>
<name>A0ABT9VD74_9BACI</name>
<evidence type="ECO:0000256" key="2">
    <source>
        <dbReference type="SAM" id="MobiDB-lite"/>
    </source>
</evidence>
<feature type="region of interest" description="Disordered" evidence="2">
    <location>
        <begin position="25"/>
        <end position="78"/>
    </location>
</feature>
<reference evidence="3 4" key="1">
    <citation type="submission" date="2023-07" db="EMBL/GenBank/DDBJ databases">
        <title>Genomic Encyclopedia of Type Strains, Phase IV (KMG-IV): sequencing the most valuable type-strain genomes for metagenomic binning, comparative biology and taxonomic classification.</title>
        <authorList>
            <person name="Goeker M."/>
        </authorList>
    </citation>
    <scope>NUCLEOTIDE SEQUENCE [LARGE SCALE GENOMIC DNA]</scope>
    <source>
        <strain evidence="3 4">DSM 16460</strain>
    </source>
</reference>
<comment type="caution">
    <text evidence="3">The sequence shown here is derived from an EMBL/GenBank/DDBJ whole genome shotgun (WGS) entry which is preliminary data.</text>
</comment>
<dbReference type="HAMAP" id="MF_01506">
    <property type="entry name" value="Tlp"/>
    <property type="match status" value="1"/>
</dbReference>
<comment type="subcellular location">
    <subcellularLocation>
        <location evidence="1">Spore core</location>
    </subcellularLocation>
</comment>
<dbReference type="InterPro" id="IPR017524">
    <property type="entry name" value="SASP_thioredoxin-like"/>
</dbReference>
<protein>
    <recommendedName>
        <fullName evidence="1">Small, acid-soluble spore protein Tlp</fullName>
    </recommendedName>
</protein>
<dbReference type="EMBL" id="JAUSTQ010000003">
    <property type="protein sequence ID" value="MDQ0158917.1"/>
    <property type="molecule type" value="Genomic_DNA"/>
</dbReference>
<comment type="similarity">
    <text evidence="1">Belongs to the Tlp family.</text>
</comment>
<sequence length="78" mass="9417">MSQHQKKPNPDERRDNLKKIQENLNNTLENMQEAEDSMETASEFQEEEIKKKNARRREAVDGMRDELRDEHAHQKRQK</sequence>
<dbReference type="Pfam" id="PF19824">
    <property type="entry name" value="Tlp"/>
    <property type="match status" value="1"/>
</dbReference>
<comment type="induction">
    <text evidence="1">Expressed only in the forespore compartment of sporulating cells.</text>
</comment>
<dbReference type="Proteomes" id="UP001224359">
    <property type="component" value="Unassembled WGS sequence"/>
</dbReference>
<keyword evidence="4" id="KW-1185">Reference proteome</keyword>
<evidence type="ECO:0000313" key="4">
    <source>
        <dbReference type="Proteomes" id="UP001224359"/>
    </source>
</evidence>
<feature type="compositionally biased region" description="Basic and acidic residues" evidence="2">
    <location>
        <begin position="47"/>
        <end position="72"/>
    </location>
</feature>
<evidence type="ECO:0000256" key="1">
    <source>
        <dbReference type="HAMAP-Rule" id="MF_01506"/>
    </source>
</evidence>
<accession>A0ABT9VD74</accession>
<keyword evidence="1" id="KW-0749">Sporulation</keyword>
<proteinExistence type="evidence at transcript level"/>
<dbReference type="RefSeq" id="WP_306975006.1">
    <property type="nucleotide sequence ID" value="NZ_JAUSTQ010000003.1"/>
</dbReference>
<evidence type="ECO:0000313" key="3">
    <source>
        <dbReference type="EMBL" id="MDQ0158917.1"/>
    </source>
</evidence>